<dbReference type="AlphaFoldDB" id="A0A820E1F9"/>
<gene>
    <name evidence="2" type="ORF">OTI717_LOCUS40108</name>
</gene>
<evidence type="ECO:0000256" key="1">
    <source>
        <dbReference type="SAM" id="Phobius"/>
    </source>
</evidence>
<keyword evidence="1" id="KW-0472">Membrane</keyword>
<proteinExistence type="predicted"/>
<evidence type="ECO:0000313" key="2">
    <source>
        <dbReference type="EMBL" id="CAF4241536.1"/>
    </source>
</evidence>
<name>A0A820E1F9_9BILA</name>
<evidence type="ECO:0000313" key="3">
    <source>
        <dbReference type="Proteomes" id="UP000663823"/>
    </source>
</evidence>
<sequence>MIEDWINTTNVTAHYDQCNPHVCTYTYTDRYNIFQVIATILGLVGGLNFILHRLVPILVKIISSRLLLRRVHATTESNHAI</sequence>
<keyword evidence="1" id="KW-1133">Transmembrane helix</keyword>
<reference evidence="2" key="1">
    <citation type="submission" date="2021-02" db="EMBL/GenBank/DDBJ databases">
        <authorList>
            <person name="Nowell W R."/>
        </authorList>
    </citation>
    <scope>NUCLEOTIDE SEQUENCE</scope>
</reference>
<protein>
    <submittedName>
        <fullName evidence="2">Uncharacterized protein</fullName>
    </submittedName>
</protein>
<comment type="caution">
    <text evidence="2">The sequence shown here is derived from an EMBL/GenBank/DDBJ whole genome shotgun (WGS) entry which is preliminary data.</text>
</comment>
<keyword evidence="1" id="KW-0812">Transmembrane</keyword>
<dbReference type="EMBL" id="CAJOAX010030036">
    <property type="protein sequence ID" value="CAF4241536.1"/>
    <property type="molecule type" value="Genomic_DNA"/>
</dbReference>
<accession>A0A820E1F9</accession>
<organism evidence="2 3">
    <name type="scientific">Rotaria sordida</name>
    <dbReference type="NCBI Taxonomy" id="392033"/>
    <lineage>
        <taxon>Eukaryota</taxon>
        <taxon>Metazoa</taxon>
        <taxon>Spiralia</taxon>
        <taxon>Gnathifera</taxon>
        <taxon>Rotifera</taxon>
        <taxon>Eurotatoria</taxon>
        <taxon>Bdelloidea</taxon>
        <taxon>Philodinida</taxon>
        <taxon>Philodinidae</taxon>
        <taxon>Rotaria</taxon>
    </lineage>
</organism>
<dbReference type="Proteomes" id="UP000663823">
    <property type="component" value="Unassembled WGS sequence"/>
</dbReference>
<feature type="transmembrane region" description="Helical" evidence="1">
    <location>
        <begin position="33"/>
        <end position="55"/>
    </location>
</feature>
<feature type="non-terminal residue" evidence="2">
    <location>
        <position position="81"/>
    </location>
</feature>